<protein>
    <submittedName>
        <fullName evidence="2">Unannotated protein</fullName>
    </submittedName>
</protein>
<accession>A0A6J6BY89</accession>
<dbReference type="AlphaFoldDB" id="A0A6J6BY89"/>
<feature type="region of interest" description="Disordered" evidence="1">
    <location>
        <begin position="83"/>
        <end position="104"/>
    </location>
</feature>
<proteinExistence type="predicted"/>
<organism evidence="2">
    <name type="scientific">freshwater metagenome</name>
    <dbReference type="NCBI Taxonomy" id="449393"/>
    <lineage>
        <taxon>unclassified sequences</taxon>
        <taxon>metagenomes</taxon>
        <taxon>ecological metagenomes</taxon>
    </lineage>
</organism>
<feature type="compositionally biased region" description="Polar residues" evidence="1">
    <location>
        <begin position="83"/>
        <end position="95"/>
    </location>
</feature>
<evidence type="ECO:0000256" key="1">
    <source>
        <dbReference type="SAM" id="MobiDB-lite"/>
    </source>
</evidence>
<sequence>MRTIARCVFPRTIESSTTTIRLPSMISRRGLSFKRIPSWRIVCEGWIKVLPTYEFLTRPIPKGMPEPLAYPIAAGVPDSGTGITKSASTGDSLASCSPIRTRVA</sequence>
<name>A0A6J6BY89_9ZZZZ</name>
<gene>
    <name evidence="2" type="ORF">UFOPK1412_00753</name>
</gene>
<reference evidence="2" key="1">
    <citation type="submission" date="2020-05" db="EMBL/GenBank/DDBJ databases">
        <authorList>
            <person name="Chiriac C."/>
            <person name="Salcher M."/>
            <person name="Ghai R."/>
            <person name="Kavagutti S V."/>
        </authorList>
    </citation>
    <scope>NUCLEOTIDE SEQUENCE</scope>
</reference>
<dbReference type="EMBL" id="CAEZSI010000098">
    <property type="protein sequence ID" value="CAB4543058.1"/>
    <property type="molecule type" value="Genomic_DNA"/>
</dbReference>
<evidence type="ECO:0000313" key="2">
    <source>
        <dbReference type="EMBL" id="CAB4543058.1"/>
    </source>
</evidence>